<protein>
    <submittedName>
        <fullName evidence="1">Uncharacterized protein</fullName>
    </submittedName>
</protein>
<evidence type="ECO:0000313" key="1">
    <source>
        <dbReference type="EMBL" id="ABS46976.1"/>
    </source>
</evidence>
<dbReference type="Proteomes" id="UP000002412">
    <property type="component" value="Chromosome"/>
</dbReference>
<gene>
    <name evidence="1" type="ordered locus">YpsIP31758_2900</name>
</gene>
<sequence>MIRLSCLALMCLPGLTFIKPTFSLFVLLPECGPPSFGITNDGTQLQHGYRQWQDKSESPTKDFISHKLDISLTEFSGIMSPY</sequence>
<reference evidence="1 2" key="1">
    <citation type="journal article" date="2007" name="PLoS Genet.">
        <title>The complete genome sequence of Yersinia pseudotuberculosis IP31758, the causative agent of Far East scarlet-like fever.</title>
        <authorList>
            <person name="Eppinger M."/>
            <person name="Rosovitz M.J."/>
            <person name="Fricke W.F."/>
            <person name="Rasko D.A."/>
            <person name="Kokorina G."/>
            <person name="Fayolle C."/>
            <person name="Lindler L.E."/>
            <person name="Carniel E."/>
            <person name="Ravel J."/>
        </authorList>
    </citation>
    <scope>NUCLEOTIDE SEQUENCE [LARGE SCALE GENOMIC DNA]</scope>
    <source>
        <strain evidence="1 2">IP 31758</strain>
    </source>
</reference>
<proteinExistence type="predicted"/>
<dbReference type="HOGENOM" id="CLU_2557565_0_0_6"/>
<dbReference type="AlphaFoldDB" id="A0A0U1QWL1"/>
<evidence type="ECO:0000313" key="2">
    <source>
        <dbReference type="Proteomes" id="UP000002412"/>
    </source>
</evidence>
<dbReference type="EMBL" id="CP000720">
    <property type="protein sequence ID" value="ABS46976.1"/>
    <property type="molecule type" value="Genomic_DNA"/>
</dbReference>
<accession>A0A0U1QWL1</accession>
<dbReference type="KEGG" id="ypi:YpsIP31758_2900"/>
<name>A0A0U1QWL1_YERP3</name>
<organism evidence="1 2">
    <name type="scientific">Yersinia pseudotuberculosis serotype O:1b (strain IP 31758)</name>
    <dbReference type="NCBI Taxonomy" id="349747"/>
    <lineage>
        <taxon>Bacteria</taxon>
        <taxon>Pseudomonadati</taxon>
        <taxon>Pseudomonadota</taxon>
        <taxon>Gammaproteobacteria</taxon>
        <taxon>Enterobacterales</taxon>
        <taxon>Yersiniaceae</taxon>
        <taxon>Yersinia</taxon>
    </lineage>
</organism>